<accession>A0A1I8B6D9</accession>
<dbReference type="Pfam" id="PF00112">
    <property type="entry name" value="Peptidase_C1"/>
    <property type="match status" value="1"/>
</dbReference>
<feature type="signal peptide" evidence="5">
    <location>
        <begin position="1"/>
        <end position="19"/>
    </location>
</feature>
<reference evidence="8" key="1">
    <citation type="submission" date="2016-11" db="UniProtKB">
        <authorList>
            <consortium name="WormBaseParasite"/>
        </authorList>
    </citation>
    <scope>IDENTIFICATION</scope>
</reference>
<feature type="chain" id="PRO_5018702875" evidence="5">
    <location>
        <begin position="20"/>
        <end position="375"/>
    </location>
</feature>
<dbReference type="SMART" id="SM00645">
    <property type="entry name" value="Pept_C1"/>
    <property type="match status" value="1"/>
</dbReference>
<sequence length="375" mass="41975">MKFLLFTVVLFTTFNDVSSTSKWDSKKKSVRCEKAMKFVEKLNDGEIGDGTWTAKYNHRFAAMPPTQRKKMQGLNGPVGGSLPPPYTLKPIVEEKKTTKNVSKNRSKRSTDQCTYNYEFDSRTQWPQCAKIINNIRDQSTCGDCWAVASGSAFTDRYCIERAKLGLYTSPNNPRNQFSESDLMSCTPNTFGCSGGWPLYAWQYMETNGIVTGSNYTQATGCKPYPFPPIGTQTYKAPGCSSYCTNTYWRSNYRDDKKYASWSAGITVSTGQEAVDAIKAEIQANGTVVGTMYVYSDFYHYSKGVYKHTTGEYDGGHAIRLIGWGTQTCDGVDQPFWIAINSWNVEWGMKGTFLIAQGNDECHIESMGISFGTPKI</sequence>
<dbReference type="GO" id="GO:0008234">
    <property type="term" value="F:cysteine-type peptidase activity"/>
    <property type="evidence" value="ECO:0007669"/>
    <property type="project" value="UniProtKB-KW"/>
</dbReference>
<evidence type="ECO:0000313" key="8">
    <source>
        <dbReference type="WBParaSite" id="MhA1_Contig1433.frz3.gene7"/>
    </source>
</evidence>
<dbReference type="InterPro" id="IPR000169">
    <property type="entry name" value="Pept_cys_AS"/>
</dbReference>
<keyword evidence="7" id="KW-1185">Reference proteome</keyword>
<dbReference type="CDD" id="cd02620">
    <property type="entry name" value="Peptidase_C1A_CathepsinB"/>
    <property type="match status" value="1"/>
</dbReference>
<dbReference type="OMA" id="HPIRNQG"/>
<evidence type="ECO:0000256" key="2">
    <source>
        <dbReference type="ARBA" id="ARBA00022670"/>
    </source>
</evidence>
<keyword evidence="2" id="KW-0645">Protease</keyword>
<dbReference type="PROSITE" id="PS00639">
    <property type="entry name" value="THIOL_PROTEASE_HIS"/>
    <property type="match status" value="1"/>
</dbReference>
<evidence type="ECO:0000313" key="7">
    <source>
        <dbReference type="Proteomes" id="UP000095281"/>
    </source>
</evidence>
<dbReference type="PANTHER" id="PTHR12411">
    <property type="entry name" value="CYSTEINE PROTEASE FAMILY C1-RELATED"/>
    <property type="match status" value="1"/>
</dbReference>
<dbReference type="Proteomes" id="UP000095281">
    <property type="component" value="Unplaced"/>
</dbReference>
<dbReference type="InterPro" id="IPR038765">
    <property type="entry name" value="Papain-like_cys_pep_sf"/>
</dbReference>
<keyword evidence="3" id="KW-0378">Hydrolase</keyword>
<name>A0A1I8B6D9_MELHA</name>
<dbReference type="InterPro" id="IPR025660">
    <property type="entry name" value="Pept_his_AS"/>
</dbReference>
<dbReference type="WBParaSite" id="MhA1_Contig1433.frz3.gene7">
    <property type="protein sequence ID" value="MhA1_Contig1433.frz3.gene7"/>
    <property type="gene ID" value="MhA1_Contig1433.frz3.gene7"/>
</dbReference>
<protein>
    <submittedName>
        <fullName evidence="8">Pept_C1 domain-containing protein</fullName>
    </submittedName>
</protein>
<organism evidence="7 8">
    <name type="scientific">Meloidogyne hapla</name>
    <name type="common">Root-knot nematode worm</name>
    <dbReference type="NCBI Taxonomy" id="6305"/>
    <lineage>
        <taxon>Eukaryota</taxon>
        <taxon>Metazoa</taxon>
        <taxon>Ecdysozoa</taxon>
        <taxon>Nematoda</taxon>
        <taxon>Chromadorea</taxon>
        <taxon>Rhabditida</taxon>
        <taxon>Tylenchina</taxon>
        <taxon>Tylenchomorpha</taxon>
        <taxon>Tylenchoidea</taxon>
        <taxon>Meloidogynidae</taxon>
        <taxon>Meloidogyninae</taxon>
        <taxon>Meloidogyne</taxon>
    </lineage>
</organism>
<dbReference type="Gene3D" id="3.90.70.10">
    <property type="entry name" value="Cysteine proteinases"/>
    <property type="match status" value="1"/>
</dbReference>
<dbReference type="InterPro" id="IPR013128">
    <property type="entry name" value="Peptidase_C1A"/>
</dbReference>
<evidence type="ECO:0000256" key="3">
    <source>
        <dbReference type="ARBA" id="ARBA00022801"/>
    </source>
</evidence>
<dbReference type="InterPro" id="IPR000668">
    <property type="entry name" value="Peptidase_C1A_C"/>
</dbReference>
<dbReference type="PROSITE" id="PS00139">
    <property type="entry name" value="THIOL_PROTEASE_CYS"/>
    <property type="match status" value="1"/>
</dbReference>
<proteinExistence type="inferred from homology"/>
<dbReference type="GO" id="GO:0006508">
    <property type="term" value="P:proteolysis"/>
    <property type="evidence" value="ECO:0007669"/>
    <property type="project" value="UniProtKB-KW"/>
</dbReference>
<keyword evidence="5" id="KW-0732">Signal</keyword>
<dbReference type="AlphaFoldDB" id="A0A1I8B6D9"/>
<evidence type="ECO:0000256" key="5">
    <source>
        <dbReference type="SAM" id="SignalP"/>
    </source>
</evidence>
<dbReference type="PRINTS" id="PR00705">
    <property type="entry name" value="PAPAIN"/>
</dbReference>
<evidence type="ECO:0000256" key="1">
    <source>
        <dbReference type="ARBA" id="ARBA00008455"/>
    </source>
</evidence>
<comment type="similarity">
    <text evidence="1">Belongs to the peptidase C1 family.</text>
</comment>
<dbReference type="SUPFAM" id="SSF54001">
    <property type="entry name" value="Cysteine proteinases"/>
    <property type="match status" value="1"/>
</dbReference>
<feature type="domain" description="Peptidase C1A papain C-terminal" evidence="6">
    <location>
        <begin position="115"/>
        <end position="372"/>
    </location>
</feature>
<keyword evidence="4" id="KW-0788">Thiol protease</keyword>
<evidence type="ECO:0000256" key="4">
    <source>
        <dbReference type="ARBA" id="ARBA00022807"/>
    </source>
</evidence>
<evidence type="ECO:0000259" key="6">
    <source>
        <dbReference type="SMART" id="SM00645"/>
    </source>
</evidence>